<evidence type="ECO:0000313" key="2">
    <source>
        <dbReference type="Proteomes" id="UP000758155"/>
    </source>
</evidence>
<gene>
    <name evidence="1" type="ORF">E8E12_011154</name>
</gene>
<comment type="caution">
    <text evidence="1">The sequence shown here is derived from an EMBL/GenBank/DDBJ whole genome shotgun (WGS) entry which is preliminary data.</text>
</comment>
<dbReference type="Proteomes" id="UP000758155">
    <property type="component" value="Unassembled WGS sequence"/>
</dbReference>
<sequence>MFKGLNIDGRSAEMGGPNHCFYIEHKDCPTVKRNKDGSLAVEVDQKYNVEGKDRVGMNRQNDIVYFLHRRSPEKGTEILWKLQTDTEPGPAALSKLRSSSDLAFDLWDRVPTPNKQKIERFISVNIVNEDAEEIIKCVLEKINVLEVQGSLNNLGAAYFLLQHHRQLCSIESINKVKLVICEDDTEHLCLRFYVDT</sequence>
<dbReference type="EMBL" id="SWKV01000004">
    <property type="protein sequence ID" value="KAF3046600.1"/>
    <property type="molecule type" value="Genomic_DNA"/>
</dbReference>
<accession>A0A9P4WYL2</accession>
<organism evidence="1 2">
    <name type="scientific">Didymella heteroderae</name>
    <dbReference type="NCBI Taxonomy" id="1769908"/>
    <lineage>
        <taxon>Eukaryota</taxon>
        <taxon>Fungi</taxon>
        <taxon>Dikarya</taxon>
        <taxon>Ascomycota</taxon>
        <taxon>Pezizomycotina</taxon>
        <taxon>Dothideomycetes</taxon>
        <taxon>Pleosporomycetidae</taxon>
        <taxon>Pleosporales</taxon>
        <taxon>Pleosporineae</taxon>
        <taxon>Didymellaceae</taxon>
        <taxon>Didymella</taxon>
    </lineage>
</organism>
<proteinExistence type="predicted"/>
<evidence type="ECO:0000313" key="1">
    <source>
        <dbReference type="EMBL" id="KAF3046600.1"/>
    </source>
</evidence>
<protein>
    <submittedName>
        <fullName evidence="1">Uncharacterized protein</fullName>
    </submittedName>
</protein>
<reference evidence="1" key="1">
    <citation type="submission" date="2019-04" db="EMBL/GenBank/DDBJ databases">
        <title>Sequencing of skin fungus with MAO and IRED activity.</title>
        <authorList>
            <person name="Marsaioli A.J."/>
            <person name="Bonatto J.M.C."/>
            <person name="Reis Junior O."/>
        </authorList>
    </citation>
    <scope>NUCLEOTIDE SEQUENCE</scope>
    <source>
        <strain evidence="1">28M1</strain>
    </source>
</reference>
<dbReference type="AlphaFoldDB" id="A0A9P4WYL2"/>
<keyword evidence="2" id="KW-1185">Reference proteome</keyword>
<dbReference type="OrthoDB" id="5337308at2759"/>
<name>A0A9P4WYL2_9PLEO</name>